<evidence type="ECO:0000313" key="2">
    <source>
        <dbReference type="Proteomes" id="UP000184212"/>
    </source>
</evidence>
<sequence length="329" mass="37337">MLKRSSIKVDYAPRSLHWYNGALMDWVSGILHKLDGEKQRIGYKMGYRFDAVRYSPDGVYAVIYERLGTKAVILKQGEILREISRSYYCAEAYEYPVEIIKLPEGYALIHCPDKYNQIEIELIESGRRITKMEGRHPGDCFHARFQTNPSNTHLLNAGWVWHPYGFLELHDVRKAIEDNNEFDNSSFSLPIHDEVGSAAFLDDDLFVVGTTGEGFMDPNEPEEPGLGANQIGLFSIAKNRFIKTCSVDREFGVLIPMTVDYVLDLYEHPKVIDINTGSVLETFPDIESGKQRTAIVHHPELMPPVALALSERKIAVGTSTTIEILEWPE</sequence>
<dbReference type="STRING" id="947013.SAMN04488109_2694"/>
<reference evidence="1 2" key="1">
    <citation type="submission" date="2016-11" db="EMBL/GenBank/DDBJ databases">
        <authorList>
            <person name="Jaros S."/>
            <person name="Januszkiewicz K."/>
            <person name="Wedrychowicz H."/>
        </authorList>
    </citation>
    <scope>NUCLEOTIDE SEQUENCE [LARGE SCALE GENOMIC DNA]</scope>
    <source>
        <strain evidence="1 2">DSM 24574</strain>
    </source>
</reference>
<evidence type="ECO:0000313" key="1">
    <source>
        <dbReference type="EMBL" id="SHG97220.1"/>
    </source>
</evidence>
<dbReference type="AlphaFoldDB" id="A0A1M5P601"/>
<dbReference type="EMBL" id="FQWQ01000001">
    <property type="protein sequence ID" value="SHG97220.1"/>
    <property type="molecule type" value="Genomic_DNA"/>
</dbReference>
<dbReference type="RefSeq" id="WP_073134400.1">
    <property type="nucleotide sequence ID" value="NZ_FQWQ01000001.1"/>
</dbReference>
<accession>A0A1M5P601</accession>
<proteinExistence type="predicted"/>
<dbReference type="OrthoDB" id="9765809at2"/>
<keyword evidence="2" id="KW-1185">Reference proteome</keyword>
<organism evidence="1 2">
    <name type="scientific">Chryseolinea serpens</name>
    <dbReference type="NCBI Taxonomy" id="947013"/>
    <lineage>
        <taxon>Bacteria</taxon>
        <taxon>Pseudomonadati</taxon>
        <taxon>Bacteroidota</taxon>
        <taxon>Cytophagia</taxon>
        <taxon>Cytophagales</taxon>
        <taxon>Fulvivirgaceae</taxon>
        <taxon>Chryseolinea</taxon>
    </lineage>
</organism>
<protein>
    <submittedName>
        <fullName evidence="1">Uncharacterized protein</fullName>
    </submittedName>
</protein>
<gene>
    <name evidence="1" type="ORF">SAMN04488109_2694</name>
</gene>
<name>A0A1M5P601_9BACT</name>
<dbReference type="Proteomes" id="UP000184212">
    <property type="component" value="Unassembled WGS sequence"/>
</dbReference>